<evidence type="ECO:0008006" key="3">
    <source>
        <dbReference type="Google" id="ProtNLM"/>
    </source>
</evidence>
<evidence type="ECO:0000313" key="1">
    <source>
        <dbReference type="EMBL" id="GFH41038.1"/>
    </source>
</evidence>
<keyword evidence="2" id="KW-1185">Reference proteome</keyword>
<reference evidence="1 2" key="1">
    <citation type="submission" date="2020-02" db="EMBL/GenBank/DDBJ databases">
        <title>Draft genome sequence of Lactococcus sp. Hs20B0-1.</title>
        <authorList>
            <person name="Noda S."/>
            <person name="Yuki M."/>
            <person name="Ohkuma M."/>
        </authorList>
    </citation>
    <scope>NUCLEOTIDE SEQUENCE [LARGE SCALE GENOMIC DNA]</scope>
    <source>
        <strain evidence="1 2">Hs20B0-1</strain>
    </source>
</reference>
<gene>
    <name evidence="1" type="ORF">Hs20B_14360</name>
</gene>
<evidence type="ECO:0000313" key="2">
    <source>
        <dbReference type="Proteomes" id="UP000475928"/>
    </source>
</evidence>
<organism evidence="1 2">
    <name type="scientific">Pseudolactococcus insecticola</name>
    <dbReference type="NCBI Taxonomy" id="2709158"/>
    <lineage>
        <taxon>Bacteria</taxon>
        <taxon>Bacillati</taxon>
        <taxon>Bacillota</taxon>
        <taxon>Bacilli</taxon>
        <taxon>Lactobacillales</taxon>
        <taxon>Streptococcaceae</taxon>
        <taxon>Pseudolactococcus</taxon>
    </lineage>
</organism>
<accession>A0A6A0B9A8</accession>
<sequence>MLQELDEIRKDKKIKIKDLEKHGISKNKYYRLLRGETSFSLSDYTSLIMLLNITPEESKKMLFKPATFYDFQPHNVTAATKYTSYDINQIIMSINAIFVLAQNDDSKIDESLAILNTLKENKYISEFFPITIDYIDLCIASLKGDTTGYKAYFDKFYSAIMARDVWQSYELNSLFYIIVNDDFNDSSILATLVGELDKRYNVALDDYETIMMITMFRGFLFTRAVESRQISTINYAYAAVQHATPSTMVIHVATLQRYYEIVYFYLIGRTEAAEKNSIKLMSTVEYLYDTAPFSSRPETDAPLLSVSEMFMSDINELKQSISKWRLDLNIPKDYNLLTPPPPRKS</sequence>
<proteinExistence type="predicted"/>
<dbReference type="Proteomes" id="UP000475928">
    <property type="component" value="Unassembled WGS sequence"/>
</dbReference>
<dbReference type="AlphaFoldDB" id="A0A6A0B9A8"/>
<name>A0A6A0B9A8_9LACT</name>
<protein>
    <recommendedName>
        <fullName evidence="3">HTH cro/C1-type domain-containing protein</fullName>
    </recommendedName>
</protein>
<comment type="caution">
    <text evidence="1">The sequence shown here is derived from an EMBL/GenBank/DDBJ whole genome shotgun (WGS) entry which is preliminary data.</text>
</comment>
<dbReference type="EMBL" id="BLLH01000008">
    <property type="protein sequence ID" value="GFH41038.1"/>
    <property type="molecule type" value="Genomic_DNA"/>
</dbReference>
<dbReference type="RefSeq" id="WP_172357143.1">
    <property type="nucleotide sequence ID" value="NZ_BLLH01000008.1"/>
</dbReference>